<comment type="caution">
    <text evidence="4">The sequence shown here is derived from an EMBL/GenBank/DDBJ whole genome shotgun (WGS) entry which is preliminary data.</text>
</comment>
<dbReference type="RefSeq" id="WP_310009145.1">
    <property type="nucleotide sequence ID" value="NZ_JAVDTX010000009.1"/>
</dbReference>
<proteinExistence type="inferred from homology"/>
<name>A0ABU1S6S3_9FLAO</name>
<dbReference type="Pfam" id="PF01053">
    <property type="entry name" value="Cys_Met_Meta_PP"/>
    <property type="match status" value="1"/>
</dbReference>
<dbReference type="EMBL" id="JAVDTX010000009">
    <property type="protein sequence ID" value="MDR6846729.1"/>
    <property type="molecule type" value="Genomic_DNA"/>
</dbReference>
<dbReference type="InterPro" id="IPR000277">
    <property type="entry name" value="Cys/Met-Metab_PyrdxlP-dep_enz"/>
</dbReference>
<evidence type="ECO:0000313" key="5">
    <source>
        <dbReference type="Proteomes" id="UP001261871"/>
    </source>
</evidence>
<evidence type="ECO:0000256" key="1">
    <source>
        <dbReference type="ARBA" id="ARBA00001933"/>
    </source>
</evidence>
<protein>
    <submittedName>
        <fullName evidence="4">O-acetylhomoserine/O-acetylserine sulfhydrylase-like pyridoxal-dependent enzyme</fullName>
    </submittedName>
</protein>
<reference evidence="4 5" key="1">
    <citation type="submission" date="2023-07" db="EMBL/GenBank/DDBJ databases">
        <title>Sorghum-associated microbial communities from plants grown in Nebraska, USA.</title>
        <authorList>
            <person name="Schachtman D."/>
        </authorList>
    </citation>
    <scope>NUCLEOTIDE SEQUENCE [LARGE SCALE GENOMIC DNA]</scope>
    <source>
        <strain evidence="4 5">BE124</strain>
    </source>
</reference>
<keyword evidence="5" id="KW-1185">Reference proteome</keyword>
<organism evidence="4 5">
    <name type="scientific">Flavobacterium granuli</name>
    <dbReference type="NCBI Taxonomy" id="280093"/>
    <lineage>
        <taxon>Bacteria</taxon>
        <taxon>Pseudomonadati</taxon>
        <taxon>Bacteroidota</taxon>
        <taxon>Flavobacteriia</taxon>
        <taxon>Flavobacteriales</taxon>
        <taxon>Flavobacteriaceae</taxon>
        <taxon>Flavobacterium</taxon>
    </lineage>
</organism>
<gene>
    <name evidence="4" type="ORF">J2W95_003452</name>
</gene>
<comment type="cofactor">
    <cofactor evidence="1 3">
        <name>pyridoxal 5'-phosphate</name>
        <dbReference type="ChEBI" id="CHEBI:597326"/>
    </cofactor>
</comment>
<dbReference type="Proteomes" id="UP001261871">
    <property type="component" value="Unassembled WGS sequence"/>
</dbReference>
<evidence type="ECO:0000256" key="2">
    <source>
        <dbReference type="ARBA" id="ARBA00022898"/>
    </source>
</evidence>
<dbReference type="SUPFAM" id="SSF53383">
    <property type="entry name" value="PLP-dependent transferases"/>
    <property type="match status" value="1"/>
</dbReference>
<evidence type="ECO:0000313" key="4">
    <source>
        <dbReference type="EMBL" id="MDR6846729.1"/>
    </source>
</evidence>
<evidence type="ECO:0000256" key="3">
    <source>
        <dbReference type="RuleBase" id="RU362118"/>
    </source>
</evidence>
<dbReference type="InterPro" id="IPR015422">
    <property type="entry name" value="PyrdxlP-dep_Trfase_small"/>
</dbReference>
<sequence length="83" mass="9408">MSSTNFTAKQKAVDIKLFSISANIENIKSLIIHPASIRCQQMSDAELVAKRVNKGLIRLSRRTEDRKNLKSCCLSRIFTELQV</sequence>
<comment type="similarity">
    <text evidence="3">Belongs to the trans-sulfuration enzymes family.</text>
</comment>
<keyword evidence="2 3" id="KW-0663">Pyridoxal phosphate</keyword>
<dbReference type="InterPro" id="IPR015424">
    <property type="entry name" value="PyrdxlP-dep_Trfase"/>
</dbReference>
<dbReference type="Gene3D" id="3.90.1150.10">
    <property type="entry name" value="Aspartate Aminotransferase, domain 1"/>
    <property type="match status" value="1"/>
</dbReference>
<accession>A0ABU1S6S3</accession>